<dbReference type="InParanoid" id="A0A024GP95"/>
<evidence type="ECO:0000313" key="11">
    <source>
        <dbReference type="EMBL" id="CCI48712.1"/>
    </source>
</evidence>
<keyword evidence="3 8" id="KW-0863">Zinc-finger</keyword>
<dbReference type="InterPro" id="IPR013087">
    <property type="entry name" value="Znf_C2H2_type"/>
</dbReference>
<dbReference type="SUPFAM" id="SSF57667">
    <property type="entry name" value="beta-beta-alpha zinc fingers"/>
    <property type="match status" value="2"/>
</dbReference>
<feature type="region of interest" description="Disordered" evidence="9">
    <location>
        <begin position="267"/>
        <end position="310"/>
    </location>
</feature>
<accession>A0A024GP95</accession>
<dbReference type="InterPro" id="IPR051061">
    <property type="entry name" value="Zinc_finger_trans_reg"/>
</dbReference>
<evidence type="ECO:0000256" key="4">
    <source>
        <dbReference type="ARBA" id="ARBA00022833"/>
    </source>
</evidence>
<dbReference type="PANTHER" id="PTHR46179:SF13">
    <property type="entry name" value="C2H2-TYPE DOMAIN-CONTAINING PROTEIN"/>
    <property type="match status" value="1"/>
</dbReference>
<keyword evidence="7" id="KW-0539">Nucleus</keyword>
<feature type="domain" description="C2H2-type" evidence="10">
    <location>
        <begin position="65"/>
        <end position="96"/>
    </location>
</feature>
<dbReference type="EMBL" id="CAIX01000244">
    <property type="protein sequence ID" value="CCI48712.1"/>
    <property type="molecule type" value="Genomic_DNA"/>
</dbReference>
<evidence type="ECO:0000256" key="6">
    <source>
        <dbReference type="ARBA" id="ARBA00023163"/>
    </source>
</evidence>
<dbReference type="PANTHER" id="PTHR46179">
    <property type="entry name" value="ZINC FINGER PROTEIN"/>
    <property type="match status" value="1"/>
</dbReference>
<protein>
    <recommendedName>
        <fullName evidence="10">C2H2-type domain-containing protein</fullName>
    </recommendedName>
</protein>
<feature type="region of interest" description="Disordered" evidence="9">
    <location>
        <begin position="39"/>
        <end position="61"/>
    </location>
</feature>
<keyword evidence="4" id="KW-0862">Zinc</keyword>
<dbReference type="AlphaFoldDB" id="A0A024GP95"/>
<name>A0A024GP95_9STRA</name>
<evidence type="ECO:0000256" key="8">
    <source>
        <dbReference type="PROSITE-ProRule" id="PRU00042"/>
    </source>
</evidence>
<dbReference type="PROSITE" id="PS00028">
    <property type="entry name" value="ZINC_FINGER_C2H2_1"/>
    <property type="match status" value="7"/>
</dbReference>
<gene>
    <name evidence="11" type="ORF">BN9_099110</name>
</gene>
<evidence type="ECO:0000256" key="5">
    <source>
        <dbReference type="ARBA" id="ARBA00023015"/>
    </source>
</evidence>
<dbReference type="STRING" id="65357.A0A024GP95"/>
<dbReference type="PROSITE" id="PS50157">
    <property type="entry name" value="ZINC_FINGER_C2H2_2"/>
    <property type="match status" value="7"/>
</dbReference>
<evidence type="ECO:0000256" key="3">
    <source>
        <dbReference type="ARBA" id="ARBA00022771"/>
    </source>
</evidence>
<dbReference type="Pfam" id="PF00096">
    <property type="entry name" value="zf-C2H2"/>
    <property type="match status" value="2"/>
</dbReference>
<dbReference type="InterPro" id="IPR036236">
    <property type="entry name" value="Znf_C2H2_sf"/>
</dbReference>
<organism evidence="11 12">
    <name type="scientific">Albugo candida</name>
    <dbReference type="NCBI Taxonomy" id="65357"/>
    <lineage>
        <taxon>Eukaryota</taxon>
        <taxon>Sar</taxon>
        <taxon>Stramenopiles</taxon>
        <taxon>Oomycota</taxon>
        <taxon>Peronosporomycetes</taxon>
        <taxon>Albuginales</taxon>
        <taxon>Albuginaceae</taxon>
        <taxon>Albugo</taxon>
    </lineage>
</organism>
<feature type="domain" description="C2H2-type" evidence="10">
    <location>
        <begin position="172"/>
        <end position="195"/>
    </location>
</feature>
<feature type="domain" description="C2H2-type" evidence="10">
    <location>
        <begin position="133"/>
        <end position="164"/>
    </location>
</feature>
<keyword evidence="2" id="KW-0479">Metal-binding</keyword>
<evidence type="ECO:0000256" key="2">
    <source>
        <dbReference type="ARBA" id="ARBA00022723"/>
    </source>
</evidence>
<comment type="caution">
    <text evidence="11">The sequence shown here is derived from an EMBL/GenBank/DDBJ whole genome shotgun (WGS) entry which is preliminary data.</text>
</comment>
<dbReference type="SMART" id="SM00355">
    <property type="entry name" value="ZnF_C2H2"/>
    <property type="match status" value="9"/>
</dbReference>
<feature type="domain" description="C2H2-type" evidence="10">
    <location>
        <begin position="349"/>
        <end position="379"/>
    </location>
</feature>
<keyword evidence="6" id="KW-0804">Transcription</keyword>
<dbReference type="OrthoDB" id="8117402at2759"/>
<feature type="domain" description="C2H2-type" evidence="10">
    <location>
        <begin position="203"/>
        <end position="230"/>
    </location>
</feature>
<dbReference type="GO" id="GO:0008270">
    <property type="term" value="F:zinc ion binding"/>
    <property type="evidence" value="ECO:0007669"/>
    <property type="project" value="UniProtKB-KW"/>
</dbReference>
<proteinExistence type="predicted"/>
<feature type="domain" description="C2H2-type" evidence="10">
    <location>
        <begin position="382"/>
        <end position="412"/>
    </location>
</feature>
<dbReference type="GO" id="GO:0005634">
    <property type="term" value="C:nucleus"/>
    <property type="evidence" value="ECO:0007669"/>
    <property type="project" value="UniProtKB-SubCell"/>
</dbReference>
<evidence type="ECO:0000313" key="12">
    <source>
        <dbReference type="Proteomes" id="UP000053237"/>
    </source>
</evidence>
<feature type="domain" description="C2H2-type" evidence="10">
    <location>
        <begin position="231"/>
        <end position="259"/>
    </location>
</feature>
<evidence type="ECO:0000256" key="1">
    <source>
        <dbReference type="ARBA" id="ARBA00004123"/>
    </source>
</evidence>
<comment type="subcellular location">
    <subcellularLocation>
        <location evidence="1">Nucleus</location>
    </subcellularLocation>
</comment>
<reference evidence="11 12" key="1">
    <citation type="submission" date="2012-05" db="EMBL/GenBank/DDBJ databases">
        <title>Recombination and specialization in a pathogen metapopulation.</title>
        <authorList>
            <person name="Gardiner A."/>
            <person name="Kemen E."/>
            <person name="Schultz-Larsen T."/>
            <person name="MacLean D."/>
            <person name="Van Oosterhout C."/>
            <person name="Jones J.D.G."/>
        </authorList>
    </citation>
    <scope>NUCLEOTIDE SEQUENCE [LARGE SCALE GENOMIC DNA]</scope>
    <source>
        <strain evidence="11 12">Ac Nc2</strain>
    </source>
</reference>
<dbReference type="GO" id="GO:0006357">
    <property type="term" value="P:regulation of transcription by RNA polymerase II"/>
    <property type="evidence" value="ECO:0007669"/>
    <property type="project" value="TreeGrafter"/>
</dbReference>
<evidence type="ECO:0000256" key="9">
    <source>
        <dbReference type="SAM" id="MobiDB-lite"/>
    </source>
</evidence>
<dbReference type="Gene3D" id="3.30.160.60">
    <property type="entry name" value="Classic Zinc Finger"/>
    <property type="match status" value="5"/>
</dbReference>
<dbReference type="Proteomes" id="UP000053237">
    <property type="component" value="Unassembled WGS sequence"/>
</dbReference>
<keyword evidence="5" id="KW-0805">Transcription regulation</keyword>
<keyword evidence="12" id="KW-1185">Reference proteome</keyword>
<feature type="compositionally biased region" description="Polar residues" evidence="9">
    <location>
        <begin position="272"/>
        <end position="284"/>
    </location>
</feature>
<evidence type="ECO:0000259" key="10">
    <source>
        <dbReference type="PROSITE" id="PS50157"/>
    </source>
</evidence>
<sequence>MEESRSITLTAASNEQTTAVQSSRKRMCCEELPYGCSTTTPQRSSIDIKSRNSPSSPQSIDQTRLQCSFTQKCTMTFSRKYHLTRHITRYHSPKTDGTLFSCRYCGPHPAFQTRFEIEQHYQTCHPNQNDIYYICMFSDCQKKYSKKEHLKRHQRACGHLNVEKQDCSPYMHSCDLCQATFQYKHGLERHMRRSHFINELKSHQCAICLLTFRKKHSLQAHMFIHTGVIPFPCENCDQAYMKRYQLVKHHEAKHAGTSLPLEMVGRARGQTEDTSQSISMATSESDSDSEPGNGMDASSAICNGKRTESETPTQSSIYCQLCCQAFRFKKNFRAHLQTHYISLDDRKQFQCPYLPCEKRYTTKSNLKTHIQALHDPTRGRHFNCPVEGCTGVFAYRHTLQQHLKRIHAREQDLVKSRRKSSKKARKLTTIQFVSGSHAVV</sequence>
<evidence type="ECO:0000256" key="7">
    <source>
        <dbReference type="ARBA" id="ARBA00023242"/>
    </source>
</evidence>